<sequence>MEDEPSKPMDQEEEEDEFFSARETQRRQEQPPESPQPPQRSDRESPLNVASSSIRSSKSPRQQYFASLQNFFSDENAQPLASEKSKKVRRMLKDKDNWDTREYNKEELIPAPKPKKKKKKTTKKKSKPKERVATEDASKTDEESDDAEDVKEPVVAADSSTPQTRPYFQSTQWILKSKQDTLILPKNIKYEKIRFQKSREIVEYDADGEQHQLPKFNERAISNPWRRWGAHNALCAQGGYQVVGKKTIRIERGSEPPKKPLMRQQITLNKNAEIPDSQSLSGSLRVGDQNAEDEGIRIAKQVEDYVNRGGFVPANIPKKDMVVVKPKVAAAPVPVVVVQAKAAPPNQLKDNSNVKVQKKKAPKTPKGTAKKGAGGKRSSISDDSDSVTEEEKNGDGSGARGGKKVDESNKGGGFGFNYLRNKINNNRRKPTPAPTASKGSKEAVARPKNNKKSSK</sequence>
<dbReference type="PANTHER" id="PTHR48441">
    <property type="match status" value="1"/>
</dbReference>
<feature type="compositionally biased region" description="Basic and acidic residues" evidence="1">
    <location>
        <begin position="19"/>
        <end position="30"/>
    </location>
</feature>
<feature type="compositionally biased region" description="Basic and acidic residues" evidence="1">
    <location>
        <begin position="1"/>
        <end position="10"/>
    </location>
</feature>
<feature type="region of interest" description="Disordered" evidence="1">
    <location>
        <begin position="270"/>
        <end position="289"/>
    </location>
</feature>
<protein>
    <submittedName>
        <fullName evidence="2">Uncharacterized protein</fullName>
    </submittedName>
</protein>
<evidence type="ECO:0000313" key="2">
    <source>
        <dbReference type="EMBL" id="GMT16191.1"/>
    </source>
</evidence>
<comment type="caution">
    <text evidence="2">The sequence shown here is derived from an EMBL/GenBank/DDBJ whole genome shotgun (WGS) entry which is preliminary data.</text>
</comment>
<dbReference type="Proteomes" id="UP001432322">
    <property type="component" value="Unassembled WGS sequence"/>
</dbReference>
<name>A0AAV5VBV6_9BILA</name>
<dbReference type="EMBL" id="BTSY01000002">
    <property type="protein sequence ID" value="GMT16191.1"/>
    <property type="molecule type" value="Genomic_DNA"/>
</dbReference>
<feature type="compositionally biased region" description="Basic residues" evidence="1">
    <location>
        <begin position="113"/>
        <end position="128"/>
    </location>
</feature>
<proteinExistence type="predicted"/>
<feature type="compositionally biased region" description="Polar residues" evidence="1">
    <location>
        <begin position="270"/>
        <end position="282"/>
    </location>
</feature>
<dbReference type="AlphaFoldDB" id="A0AAV5VBV6"/>
<reference evidence="2" key="1">
    <citation type="submission" date="2023-10" db="EMBL/GenBank/DDBJ databases">
        <title>Genome assembly of Pristionchus species.</title>
        <authorList>
            <person name="Yoshida K."/>
            <person name="Sommer R.J."/>
        </authorList>
    </citation>
    <scope>NUCLEOTIDE SEQUENCE</scope>
    <source>
        <strain evidence="2">RS5133</strain>
    </source>
</reference>
<accession>A0AAV5VBV6</accession>
<feature type="region of interest" description="Disordered" evidence="1">
    <location>
        <begin position="1"/>
        <end position="165"/>
    </location>
</feature>
<gene>
    <name evidence="2" type="ORF">PFISCL1PPCAC_7488</name>
</gene>
<feature type="compositionally biased region" description="Polar residues" evidence="1">
    <location>
        <begin position="60"/>
        <end position="76"/>
    </location>
</feature>
<feature type="compositionally biased region" description="Basic and acidic residues" evidence="1">
    <location>
        <begin position="91"/>
        <end position="108"/>
    </location>
</feature>
<evidence type="ECO:0000313" key="3">
    <source>
        <dbReference type="Proteomes" id="UP001432322"/>
    </source>
</evidence>
<feature type="compositionally biased region" description="Basic and acidic residues" evidence="1">
    <location>
        <begin position="129"/>
        <end position="141"/>
    </location>
</feature>
<feature type="region of interest" description="Disordered" evidence="1">
    <location>
        <begin position="346"/>
        <end position="455"/>
    </location>
</feature>
<keyword evidence="3" id="KW-1185">Reference proteome</keyword>
<organism evidence="2 3">
    <name type="scientific">Pristionchus fissidentatus</name>
    <dbReference type="NCBI Taxonomy" id="1538716"/>
    <lineage>
        <taxon>Eukaryota</taxon>
        <taxon>Metazoa</taxon>
        <taxon>Ecdysozoa</taxon>
        <taxon>Nematoda</taxon>
        <taxon>Chromadorea</taxon>
        <taxon>Rhabditida</taxon>
        <taxon>Rhabditina</taxon>
        <taxon>Diplogasteromorpha</taxon>
        <taxon>Diplogasteroidea</taxon>
        <taxon>Neodiplogasteridae</taxon>
        <taxon>Pristionchus</taxon>
    </lineage>
</organism>
<dbReference type="PANTHER" id="PTHR48441:SF1">
    <property type="entry name" value="NT-3"/>
    <property type="match status" value="1"/>
</dbReference>
<feature type="non-terminal residue" evidence="2">
    <location>
        <position position="455"/>
    </location>
</feature>
<evidence type="ECO:0000256" key="1">
    <source>
        <dbReference type="SAM" id="MobiDB-lite"/>
    </source>
</evidence>